<dbReference type="VEuPathDB" id="AmoebaDB:NAEGRDRAFT_74398"/>
<dbReference type="OMA" id="FFESTYE"/>
<evidence type="ECO:0000313" key="3">
    <source>
        <dbReference type="Proteomes" id="UP000006671"/>
    </source>
</evidence>
<dbReference type="OrthoDB" id="10407502at2759"/>
<accession>D2VZ84</accession>
<dbReference type="RefSeq" id="XP_002670641.1">
    <property type="nucleotide sequence ID" value="XM_002670595.1"/>
</dbReference>
<feature type="transmembrane region" description="Helical" evidence="1">
    <location>
        <begin position="303"/>
        <end position="328"/>
    </location>
</feature>
<keyword evidence="1" id="KW-0812">Transmembrane</keyword>
<dbReference type="InParanoid" id="D2VZ84"/>
<dbReference type="Proteomes" id="UP000006671">
    <property type="component" value="Unassembled WGS sequence"/>
</dbReference>
<evidence type="ECO:0000256" key="1">
    <source>
        <dbReference type="SAM" id="Phobius"/>
    </source>
</evidence>
<keyword evidence="1" id="KW-1133">Transmembrane helix</keyword>
<name>D2VZ84_NAEGR</name>
<protein>
    <submittedName>
        <fullName evidence="2">Predicted protein</fullName>
    </submittedName>
</protein>
<keyword evidence="1" id="KW-0472">Membrane</keyword>
<sequence>MTIDSTWSQLVDMLIKDYYSTSSYGTFSSILHNSVGGQNHHTDQNIEEYASTRTSWLLSSLFGSLSFDTNNNNYVNYNNDGEMYNNNGGYSILQSVSNTTATQTVSAILDHFPPWMCLVTFTLIVVFFIICCIQTYRMSRRKGGSFVLGRISLKNIKRILFCCCYDSQSQVLSWNIPLQFSFQFLITFGIRTLHAFFLQYFFESTYEHTCFQYLDSTTGRLRRTCPLINVVDSATSIMIKSTYILLALFWAELAYNASFYYKPTNCKRMERITRRLYWAFIGLYYFCVSCGFIGLTLTRTNPSYFLVAIILVFDISIPILFIAFTFILRGLTHKVSLPVIISRHLKRVSIISLILGLYLGILPIVRIINMVLKNFVYASSGYNATSSILEVIIQALFLYLPSIVIFGIVVAPTSISFLHANVVDRNIKANNWKSKWKAKQALTRGEDGFYTSNENDYIRTGLDGVTLGNFDYKEISLEEDSRAVIGGEY</sequence>
<feature type="transmembrane region" description="Helical" evidence="1">
    <location>
        <begin position="392"/>
        <end position="418"/>
    </location>
</feature>
<feature type="transmembrane region" description="Helical" evidence="1">
    <location>
        <begin position="237"/>
        <end position="255"/>
    </location>
</feature>
<dbReference type="GeneID" id="8863371"/>
<feature type="transmembrane region" description="Helical" evidence="1">
    <location>
        <begin position="182"/>
        <end position="202"/>
    </location>
</feature>
<evidence type="ECO:0000313" key="2">
    <source>
        <dbReference type="EMBL" id="EFC37897.1"/>
    </source>
</evidence>
<dbReference type="AlphaFoldDB" id="D2VZ84"/>
<feature type="transmembrane region" description="Helical" evidence="1">
    <location>
        <begin position="348"/>
        <end position="372"/>
    </location>
</feature>
<dbReference type="KEGG" id="ngr:NAEGRDRAFT_74398"/>
<dbReference type="EMBL" id="GG738913">
    <property type="protein sequence ID" value="EFC37897.1"/>
    <property type="molecule type" value="Genomic_DNA"/>
</dbReference>
<proteinExistence type="predicted"/>
<feature type="transmembrane region" description="Helical" evidence="1">
    <location>
        <begin position="112"/>
        <end position="133"/>
    </location>
</feature>
<gene>
    <name evidence="2" type="ORF">NAEGRDRAFT_74398</name>
</gene>
<feature type="transmembrane region" description="Helical" evidence="1">
    <location>
        <begin position="276"/>
        <end position="297"/>
    </location>
</feature>
<organism evidence="3">
    <name type="scientific">Naegleria gruberi</name>
    <name type="common">Amoeba</name>
    <dbReference type="NCBI Taxonomy" id="5762"/>
    <lineage>
        <taxon>Eukaryota</taxon>
        <taxon>Discoba</taxon>
        <taxon>Heterolobosea</taxon>
        <taxon>Tetramitia</taxon>
        <taxon>Eutetramitia</taxon>
        <taxon>Vahlkampfiidae</taxon>
        <taxon>Naegleria</taxon>
    </lineage>
</organism>
<keyword evidence="3" id="KW-1185">Reference proteome</keyword>
<reference evidence="2 3" key="1">
    <citation type="journal article" date="2010" name="Cell">
        <title>The genome of Naegleria gruberi illuminates early eukaryotic versatility.</title>
        <authorList>
            <person name="Fritz-Laylin L.K."/>
            <person name="Prochnik S.E."/>
            <person name="Ginger M.L."/>
            <person name="Dacks J.B."/>
            <person name="Carpenter M.L."/>
            <person name="Field M.C."/>
            <person name="Kuo A."/>
            <person name="Paredez A."/>
            <person name="Chapman J."/>
            <person name="Pham J."/>
            <person name="Shu S."/>
            <person name="Neupane R."/>
            <person name="Cipriano M."/>
            <person name="Mancuso J."/>
            <person name="Tu H."/>
            <person name="Salamov A."/>
            <person name="Lindquist E."/>
            <person name="Shapiro H."/>
            <person name="Lucas S."/>
            <person name="Grigoriev I.V."/>
            <person name="Cande W.Z."/>
            <person name="Fulton C."/>
            <person name="Rokhsar D.S."/>
            <person name="Dawson S.C."/>
        </authorList>
    </citation>
    <scope>NUCLEOTIDE SEQUENCE [LARGE SCALE GENOMIC DNA]</scope>
    <source>
        <strain evidence="2 3">NEG-M</strain>
    </source>
</reference>